<dbReference type="EnsemblMetazoa" id="Aqu2.1.18020_001">
    <property type="protein sequence ID" value="Aqu2.1.18020_001"/>
    <property type="gene ID" value="Aqu2.1.18020"/>
</dbReference>
<protein>
    <recommendedName>
        <fullName evidence="3">Secreted protein</fullName>
    </recommendedName>
</protein>
<dbReference type="InParanoid" id="A0A1X7TSQ3"/>
<feature type="signal peptide" evidence="1">
    <location>
        <begin position="1"/>
        <end position="26"/>
    </location>
</feature>
<keyword evidence="1" id="KW-0732">Signal</keyword>
<name>A0A1X7TSQ3_AMPQE</name>
<sequence>MSTWLLLLEFIIALVVSAFLISNVLAKDLTGPILRCYPYGNIYSLFVGQSTLYQRVTIAHLLWCQFGTSSSLSGSILLTPRAPESILSYVPIFDWHRNFTNSAVRSLSPTNL</sequence>
<accession>A0A1X7TSQ3</accession>
<evidence type="ECO:0008006" key="3">
    <source>
        <dbReference type="Google" id="ProtNLM"/>
    </source>
</evidence>
<dbReference type="AlphaFoldDB" id="A0A1X7TSQ3"/>
<proteinExistence type="predicted"/>
<evidence type="ECO:0000313" key="2">
    <source>
        <dbReference type="EnsemblMetazoa" id="Aqu2.1.18020_001"/>
    </source>
</evidence>
<feature type="chain" id="PRO_5012891820" description="Secreted protein" evidence="1">
    <location>
        <begin position="27"/>
        <end position="112"/>
    </location>
</feature>
<reference evidence="2" key="1">
    <citation type="submission" date="2017-05" db="UniProtKB">
        <authorList>
            <consortium name="EnsemblMetazoa"/>
        </authorList>
    </citation>
    <scope>IDENTIFICATION</scope>
</reference>
<evidence type="ECO:0000256" key="1">
    <source>
        <dbReference type="SAM" id="SignalP"/>
    </source>
</evidence>
<organism evidence="2">
    <name type="scientific">Amphimedon queenslandica</name>
    <name type="common">Sponge</name>
    <dbReference type="NCBI Taxonomy" id="400682"/>
    <lineage>
        <taxon>Eukaryota</taxon>
        <taxon>Metazoa</taxon>
        <taxon>Porifera</taxon>
        <taxon>Demospongiae</taxon>
        <taxon>Heteroscleromorpha</taxon>
        <taxon>Haplosclerida</taxon>
        <taxon>Niphatidae</taxon>
        <taxon>Amphimedon</taxon>
    </lineage>
</organism>